<dbReference type="GO" id="GO:0051536">
    <property type="term" value="F:iron-sulfur cluster binding"/>
    <property type="evidence" value="ECO:0007669"/>
    <property type="project" value="InterPro"/>
</dbReference>
<evidence type="ECO:0000313" key="3">
    <source>
        <dbReference type="Proteomes" id="UP000280792"/>
    </source>
</evidence>
<dbReference type="AlphaFoldDB" id="A0A3P3VJE2"/>
<dbReference type="EMBL" id="QWEZ01000002">
    <property type="protein sequence ID" value="RRJ82871.1"/>
    <property type="molecule type" value="Genomic_DNA"/>
</dbReference>
<dbReference type="InterPro" id="IPR042204">
    <property type="entry name" value="2Fe-2S-bd_N"/>
</dbReference>
<organism evidence="2 3">
    <name type="scientific">Aestuariirhabdus litorea</name>
    <dbReference type="NCBI Taxonomy" id="2528527"/>
    <lineage>
        <taxon>Bacteria</taxon>
        <taxon>Pseudomonadati</taxon>
        <taxon>Pseudomonadota</taxon>
        <taxon>Gammaproteobacteria</taxon>
        <taxon>Oceanospirillales</taxon>
        <taxon>Aestuariirhabdaceae</taxon>
        <taxon>Aestuariirhabdus</taxon>
    </lineage>
</organism>
<reference evidence="2 3" key="1">
    <citation type="submission" date="2018-08" db="EMBL/GenBank/DDBJ databases">
        <authorList>
            <person name="Khan S.A."/>
        </authorList>
    </citation>
    <scope>NUCLEOTIDE SEQUENCE [LARGE SCALE GENOMIC DNA]</scope>
    <source>
        <strain evidence="2 3">GTF-13</strain>
    </source>
</reference>
<evidence type="ECO:0000313" key="2">
    <source>
        <dbReference type="EMBL" id="RRJ82871.1"/>
    </source>
</evidence>
<accession>A0A3P3VJE2</accession>
<dbReference type="InterPro" id="IPR036010">
    <property type="entry name" value="2Fe-2S_ferredoxin-like_sf"/>
</dbReference>
<dbReference type="Gene3D" id="3.10.20.440">
    <property type="entry name" value="2Fe-2S iron-sulphur cluster binding domain, sarcosine oxidase, alpha subunit, N-terminal domain"/>
    <property type="match status" value="1"/>
</dbReference>
<gene>
    <name evidence="2" type="ORF">D0544_13560</name>
</gene>
<comment type="caution">
    <text evidence="2">The sequence shown here is derived from an EMBL/GenBank/DDBJ whole genome shotgun (WGS) entry which is preliminary data.</text>
</comment>
<dbReference type="Proteomes" id="UP000280792">
    <property type="component" value="Unassembled WGS sequence"/>
</dbReference>
<dbReference type="SUPFAM" id="SSF54292">
    <property type="entry name" value="2Fe-2S ferredoxin-like"/>
    <property type="match status" value="1"/>
</dbReference>
<name>A0A3P3VJE2_9GAMM</name>
<sequence length="106" mass="10994">MASDSAFKRLPANPADAVEIWVEGQAVTARAGDSVAAAVLAAGLGPTRTTPVSGSPRAPYCMMGVCFECLMEIDGQPNTQGCMILVTDGMKVSFQRGARDIPECSA</sequence>
<protein>
    <submittedName>
        <fullName evidence="2">(2Fe-2S)-binding protein</fullName>
    </submittedName>
</protein>
<dbReference type="Pfam" id="PF13510">
    <property type="entry name" value="Fer2_4"/>
    <property type="match status" value="1"/>
</dbReference>
<proteinExistence type="predicted"/>
<dbReference type="RefSeq" id="WP_125017013.1">
    <property type="nucleotide sequence ID" value="NZ_QWEZ01000002.1"/>
</dbReference>
<keyword evidence="1" id="KW-0560">Oxidoreductase</keyword>
<evidence type="ECO:0000256" key="1">
    <source>
        <dbReference type="ARBA" id="ARBA00023002"/>
    </source>
</evidence>
<reference evidence="2 3" key="2">
    <citation type="submission" date="2018-12" db="EMBL/GenBank/DDBJ databases">
        <title>Simiduia agarivorans gen. nov., sp. nov., a marine, agarolytic bacterium isolated from shallow coastal water from Keelung, Taiwan.</title>
        <authorList>
            <person name="Shieh W.Y."/>
        </authorList>
    </citation>
    <scope>NUCLEOTIDE SEQUENCE [LARGE SCALE GENOMIC DNA]</scope>
    <source>
        <strain evidence="2 3">GTF-13</strain>
    </source>
</reference>
<dbReference type="GO" id="GO:0016491">
    <property type="term" value="F:oxidoreductase activity"/>
    <property type="evidence" value="ECO:0007669"/>
    <property type="project" value="UniProtKB-KW"/>
</dbReference>
<keyword evidence="3" id="KW-1185">Reference proteome</keyword>